<dbReference type="EMBL" id="WJND01000010">
    <property type="protein sequence ID" value="MRG89809.1"/>
    <property type="molecule type" value="Genomic_DNA"/>
</dbReference>
<dbReference type="EMBL" id="JOSX01000021">
    <property type="protein sequence ID" value="KEK14172.1"/>
    <property type="molecule type" value="Genomic_DNA"/>
</dbReference>
<evidence type="ECO:0000313" key="3">
    <source>
        <dbReference type="EMBL" id="KEK14172.1"/>
    </source>
</evidence>
<reference evidence="7" key="3">
    <citation type="submission" date="2018-04" db="EMBL/GenBank/DDBJ databases">
        <title>Draft Genome Sequences of 10 Lactobacillus Species from 22 Commercial Probiotic Products.</title>
        <authorList>
            <person name="Gangiredla J."/>
            <person name="Barnaba T.J."/>
            <person name="Mammel M.K."/>
            <person name="Lacher D.W."/>
            <person name="Elkins C.A."/>
            <person name="Lampel K.A."/>
            <person name="Whitehouse C.A."/>
            <person name="Tartera C."/>
        </authorList>
    </citation>
    <scope>NUCLEOTIDE SEQUENCE [LARGE SCALE GENOMIC DNA]</scope>
    <source>
        <strain evidence="7">DS12_10</strain>
    </source>
</reference>
<dbReference type="PATRIC" id="fig|1598.90.peg.2014"/>
<dbReference type="SUPFAM" id="SSF48317">
    <property type="entry name" value="Acid phosphatase/Vanadium-dependent haloperoxidase"/>
    <property type="match status" value="1"/>
</dbReference>
<keyword evidence="1" id="KW-1133">Transmembrane helix</keyword>
<feature type="transmembrane region" description="Helical" evidence="1">
    <location>
        <begin position="121"/>
        <end position="143"/>
    </location>
</feature>
<evidence type="ECO:0000256" key="1">
    <source>
        <dbReference type="SAM" id="Phobius"/>
    </source>
</evidence>
<reference evidence="5" key="2">
    <citation type="journal article" date="2018" name="Genome Announc.">
        <title>Fifty-Six Draft Genome Sequences of 10 Lactobacillus Species from 22 Commercial Dietary Supplements.</title>
        <authorList>
            <person name="Gangiredla J."/>
            <person name="Barnaba T.J."/>
            <person name="Mammel M.K."/>
            <person name="Lacher D.W."/>
            <person name="Elkins C.A."/>
            <person name="Lampel K.A."/>
            <person name="Whitehouse C.A."/>
            <person name="Tartera C."/>
        </authorList>
    </citation>
    <scope>NUCLEOTIDE SEQUENCE</scope>
    <source>
        <strain evidence="5">DS12_10</strain>
    </source>
</reference>
<feature type="transmembrane region" description="Helical" evidence="1">
    <location>
        <begin position="149"/>
        <end position="165"/>
    </location>
</feature>
<evidence type="ECO:0000313" key="7">
    <source>
        <dbReference type="Proteomes" id="UP000244083"/>
    </source>
</evidence>
<feature type="transmembrane region" description="Helical" evidence="1">
    <location>
        <begin position="54"/>
        <end position="73"/>
    </location>
</feature>
<evidence type="ECO:0000313" key="6">
    <source>
        <dbReference type="Proteomes" id="UP000027731"/>
    </source>
</evidence>
<evidence type="ECO:0000259" key="2">
    <source>
        <dbReference type="SMART" id="SM00014"/>
    </source>
</evidence>
<sequence length="166" mass="18881">MKKDYLQFYQHITAPFYRHQWTIPLLRAVNKFVVWVMYVAYIVILVWVEKNDVLKAGPFLLIPGIGFILLSFIRQRIDAPRPYEKFPINPLIRRQKIGDSLPSRHVFSATVIAMCGFRLNLILGIILLALAVVSAITRVIGGVHFPRDVIIGFICGVICGSLLFLS</sequence>
<dbReference type="Pfam" id="PF01569">
    <property type="entry name" value="PAP2"/>
    <property type="match status" value="1"/>
</dbReference>
<dbReference type="AlphaFoldDB" id="A0A073JJW9"/>
<feature type="domain" description="Phosphatidic acid phosphatase type 2/haloperoxidase" evidence="2">
    <location>
        <begin position="56"/>
        <end position="164"/>
    </location>
</feature>
<dbReference type="InterPro" id="IPR000326">
    <property type="entry name" value="PAP2/HPO"/>
</dbReference>
<keyword evidence="1" id="KW-0472">Membrane</keyword>
<dbReference type="Proteomes" id="UP000027731">
    <property type="component" value="Unassembled WGS sequence"/>
</dbReference>
<comment type="caution">
    <text evidence="3">The sequence shown here is derived from an EMBL/GenBank/DDBJ whole genome shotgun (WGS) entry which is preliminary data.</text>
</comment>
<accession>A0A073JJW9</accession>
<dbReference type="Proteomes" id="UP000244083">
    <property type="component" value="Unassembled WGS sequence"/>
</dbReference>
<dbReference type="Proteomes" id="UP000460207">
    <property type="component" value="Unassembled WGS sequence"/>
</dbReference>
<dbReference type="CDD" id="cd01610">
    <property type="entry name" value="PAP2_like"/>
    <property type="match status" value="1"/>
</dbReference>
<dbReference type="EMBL" id="QAZN01000026">
    <property type="protein sequence ID" value="PTV01600.1"/>
    <property type="molecule type" value="Genomic_DNA"/>
</dbReference>
<evidence type="ECO:0000313" key="4">
    <source>
        <dbReference type="EMBL" id="MRG89809.1"/>
    </source>
</evidence>
<reference evidence="3 6" key="1">
    <citation type="submission" date="2014-06" db="EMBL/GenBank/DDBJ databases">
        <title>Genetic determinant of reutericyclin biosynthesis of Lactobacillus reuteri.</title>
        <authorList>
            <person name="Lin X."/>
            <person name="Duar R."/>
            <person name="Walter J."/>
            <person name="Gaenzle M."/>
        </authorList>
    </citation>
    <scope>NUCLEOTIDE SEQUENCE [LARGE SCALE GENOMIC DNA]</scope>
    <source>
        <strain evidence="3 6">LTH2584</strain>
    </source>
</reference>
<organism evidence="3 6">
    <name type="scientific">Limosilactobacillus reuteri</name>
    <name type="common">Lactobacillus reuteri</name>
    <dbReference type="NCBI Taxonomy" id="1598"/>
    <lineage>
        <taxon>Bacteria</taxon>
        <taxon>Bacillati</taxon>
        <taxon>Bacillota</taxon>
        <taxon>Bacilli</taxon>
        <taxon>Lactobacillales</taxon>
        <taxon>Lactobacillaceae</taxon>
        <taxon>Limosilactobacillus</taxon>
    </lineage>
</organism>
<dbReference type="Gene3D" id="1.20.144.10">
    <property type="entry name" value="Phosphatidic acid phosphatase type 2/haloperoxidase"/>
    <property type="match status" value="1"/>
</dbReference>
<dbReference type="InterPro" id="IPR036938">
    <property type="entry name" value="PAP2/HPO_sf"/>
</dbReference>
<keyword evidence="1" id="KW-0812">Transmembrane</keyword>
<evidence type="ECO:0000313" key="5">
    <source>
        <dbReference type="EMBL" id="PTV01600.1"/>
    </source>
</evidence>
<proteinExistence type="predicted"/>
<reference evidence="4 8" key="4">
    <citation type="submission" date="2019-11" db="EMBL/GenBank/DDBJ databases">
        <title>Draft genome sequence of 12 host-associated Lactobacillus reuteri rodent strains.</title>
        <authorList>
            <person name="Zhang S."/>
            <person name="Ozcam M."/>
            <person name="Van Pijkeren J.P."/>
        </authorList>
    </citation>
    <scope>NUCLEOTIDE SEQUENCE [LARGE SCALE GENOMIC DNA]</scope>
    <source>
        <strain evidence="4 8">N4I</strain>
    </source>
</reference>
<dbReference type="RefSeq" id="WP_035169777.1">
    <property type="nucleotide sequence ID" value="NZ_QAZN01000026.1"/>
</dbReference>
<name>A0A073JJW9_LIMRT</name>
<protein>
    <submittedName>
        <fullName evidence="4 5">PAP2 family protein</fullName>
    </submittedName>
    <submittedName>
        <fullName evidence="3">Phosphoesterase</fullName>
    </submittedName>
</protein>
<evidence type="ECO:0000313" key="8">
    <source>
        <dbReference type="Proteomes" id="UP000460207"/>
    </source>
</evidence>
<feature type="transmembrane region" description="Helical" evidence="1">
    <location>
        <begin position="28"/>
        <end position="48"/>
    </location>
</feature>
<dbReference type="SMART" id="SM00014">
    <property type="entry name" value="acidPPc"/>
    <property type="match status" value="1"/>
</dbReference>
<gene>
    <name evidence="5" type="ORF">DB325_09605</name>
    <name evidence="4" type="ORF">GIX76_07385</name>
    <name evidence="3" type="ORF">LR3_03785</name>
</gene>